<dbReference type="GO" id="GO:0003677">
    <property type="term" value="F:DNA binding"/>
    <property type="evidence" value="ECO:0007669"/>
    <property type="project" value="UniProtKB-KW"/>
</dbReference>
<protein>
    <submittedName>
        <fullName evidence="5">Transcriptional regulator</fullName>
    </submittedName>
</protein>
<dbReference type="InterPro" id="IPR036390">
    <property type="entry name" value="WH_DNA-bd_sf"/>
</dbReference>
<dbReference type="AlphaFoldDB" id="A0A6I6K3K1"/>
<dbReference type="EMBL" id="CP046401">
    <property type="protein sequence ID" value="QGY48048.1"/>
    <property type="molecule type" value="Genomic_DNA"/>
</dbReference>
<dbReference type="InterPro" id="IPR036388">
    <property type="entry name" value="WH-like_DNA-bd_sf"/>
</dbReference>
<gene>
    <name evidence="5" type="ORF">GM418_05190</name>
</gene>
<keyword evidence="2" id="KW-0238">DNA-binding</keyword>
<dbReference type="PANTHER" id="PTHR33204:SF39">
    <property type="entry name" value="TRANSCRIPTIONAL REGULATORY PROTEIN"/>
    <property type="match status" value="1"/>
</dbReference>
<dbReference type="PANTHER" id="PTHR33204">
    <property type="entry name" value="TRANSCRIPTIONAL REGULATOR, MARR FAMILY"/>
    <property type="match status" value="1"/>
</dbReference>
<evidence type="ECO:0000313" key="5">
    <source>
        <dbReference type="EMBL" id="QGY48048.1"/>
    </source>
</evidence>
<dbReference type="RefSeq" id="WP_158872493.1">
    <property type="nucleotide sequence ID" value="NZ_CP046401.1"/>
</dbReference>
<organism evidence="5 6">
    <name type="scientific">Maribellus comscasis</name>
    <dbReference type="NCBI Taxonomy" id="2681766"/>
    <lineage>
        <taxon>Bacteria</taxon>
        <taxon>Pseudomonadati</taxon>
        <taxon>Bacteroidota</taxon>
        <taxon>Bacteroidia</taxon>
        <taxon>Marinilabiliales</taxon>
        <taxon>Prolixibacteraceae</taxon>
        <taxon>Maribellus</taxon>
    </lineage>
</organism>
<keyword evidence="3" id="KW-0804">Transcription</keyword>
<evidence type="ECO:0000256" key="1">
    <source>
        <dbReference type="ARBA" id="ARBA00023015"/>
    </source>
</evidence>
<dbReference type="SUPFAM" id="SSF46785">
    <property type="entry name" value="Winged helix' DNA-binding domain"/>
    <property type="match status" value="1"/>
</dbReference>
<evidence type="ECO:0000313" key="6">
    <source>
        <dbReference type="Proteomes" id="UP000428260"/>
    </source>
</evidence>
<reference evidence="5 6" key="1">
    <citation type="submission" date="2019-11" db="EMBL/GenBank/DDBJ databases">
        <authorList>
            <person name="Zheng R.K."/>
            <person name="Sun C.M."/>
        </authorList>
    </citation>
    <scope>NUCLEOTIDE SEQUENCE [LARGE SCALE GENOMIC DNA]</scope>
    <source>
        <strain evidence="5 6">WC007</strain>
    </source>
</reference>
<dbReference type="InterPro" id="IPR002577">
    <property type="entry name" value="HTH_HxlR"/>
</dbReference>
<sequence>MEKELGIFSGYETCPVRNVLDRFGDKWSVLVLLALGGVEKMRFNELYKTIGSISQKMLTSTLRVLEADGLVSRTIYPEIPPRVEYKLTERGKSLLVYIHGLVGWAKENMEAIKESREQFDRR</sequence>
<dbReference type="PROSITE" id="PS51118">
    <property type="entry name" value="HTH_HXLR"/>
    <property type="match status" value="1"/>
</dbReference>
<name>A0A6I6K3K1_9BACT</name>
<evidence type="ECO:0000256" key="3">
    <source>
        <dbReference type="ARBA" id="ARBA00023163"/>
    </source>
</evidence>
<keyword evidence="1" id="KW-0805">Transcription regulation</keyword>
<dbReference type="Proteomes" id="UP000428260">
    <property type="component" value="Chromosome"/>
</dbReference>
<keyword evidence="6" id="KW-1185">Reference proteome</keyword>
<feature type="domain" description="HTH hxlR-type" evidence="4">
    <location>
        <begin position="14"/>
        <end position="113"/>
    </location>
</feature>
<dbReference type="Pfam" id="PF01638">
    <property type="entry name" value="HxlR"/>
    <property type="match status" value="1"/>
</dbReference>
<dbReference type="KEGG" id="mcos:GM418_05190"/>
<dbReference type="Gene3D" id="1.10.10.10">
    <property type="entry name" value="Winged helix-like DNA-binding domain superfamily/Winged helix DNA-binding domain"/>
    <property type="match status" value="1"/>
</dbReference>
<evidence type="ECO:0000256" key="2">
    <source>
        <dbReference type="ARBA" id="ARBA00023125"/>
    </source>
</evidence>
<proteinExistence type="predicted"/>
<accession>A0A6I6K3K1</accession>
<evidence type="ECO:0000259" key="4">
    <source>
        <dbReference type="PROSITE" id="PS51118"/>
    </source>
</evidence>